<sequence length="183" mass="20416">MDSKSSNDQDHFVDLESGASESDDAVDSLDNSSSSIERSLIKKLGVESSREKSQRKPSKPPRPPKSTLPVVIDQKLVKEISERAMLKRAKFARMKASRKKKNGKKSSSNGCLFALVITVLFCIIIVWQGVFSKSRSSETLHSSPESSLRSLAQFRRNLSTQTSSFWTCISSRKNSSIHKYTKS</sequence>
<dbReference type="Gramene" id="ONK78752">
    <property type="protein sequence ID" value="ONK78752"/>
    <property type="gene ID" value="A4U43_C02F22050"/>
</dbReference>
<keyword evidence="2" id="KW-1133">Transmembrane helix</keyword>
<dbReference type="PANTHER" id="PTHR34188:SF5">
    <property type="entry name" value="OS05G0131900 PROTEIN"/>
    <property type="match status" value="1"/>
</dbReference>
<reference evidence="4" key="1">
    <citation type="journal article" date="2017" name="Nat. Commun.">
        <title>The asparagus genome sheds light on the origin and evolution of a young Y chromosome.</title>
        <authorList>
            <person name="Harkess A."/>
            <person name="Zhou J."/>
            <person name="Xu C."/>
            <person name="Bowers J.E."/>
            <person name="Van der Hulst R."/>
            <person name="Ayyampalayam S."/>
            <person name="Mercati F."/>
            <person name="Riccardi P."/>
            <person name="McKain M.R."/>
            <person name="Kakrana A."/>
            <person name="Tang H."/>
            <person name="Ray J."/>
            <person name="Groenendijk J."/>
            <person name="Arikit S."/>
            <person name="Mathioni S.M."/>
            <person name="Nakano M."/>
            <person name="Shan H."/>
            <person name="Telgmann-Rauber A."/>
            <person name="Kanno A."/>
            <person name="Yue Z."/>
            <person name="Chen H."/>
            <person name="Li W."/>
            <person name="Chen Y."/>
            <person name="Xu X."/>
            <person name="Zhang Y."/>
            <person name="Luo S."/>
            <person name="Chen H."/>
            <person name="Gao J."/>
            <person name="Mao Z."/>
            <person name="Pires J.C."/>
            <person name="Luo M."/>
            <person name="Kudrna D."/>
            <person name="Wing R.A."/>
            <person name="Meyers B.C."/>
            <person name="Yi K."/>
            <person name="Kong H."/>
            <person name="Lavrijsen P."/>
            <person name="Sunseri F."/>
            <person name="Falavigna A."/>
            <person name="Ye Y."/>
            <person name="Leebens-Mack J.H."/>
            <person name="Chen G."/>
        </authorList>
    </citation>
    <scope>NUCLEOTIDE SEQUENCE [LARGE SCALE GENOMIC DNA]</scope>
    <source>
        <strain evidence="4">cv. DH0086</strain>
    </source>
</reference>
<keyword evidence="2" id="KW-0812">Transmembrane</keyword>
<dbReference type="EMBL" id="CM007382">
    <property type="protein sequence ID" value="ONK78752.1"/>
    <property type="molecule type" value="Genomic_DNA"/>
</dbReference>
<dbReference type="PANTHER" id="PTHR34188">
    <property type="entry name" value="OS01G0299500 PROTEIN"/>
    <property type="match status" value="1"/>
</dbReference>
<keyword evidence="4" id="KW-1185">Reference proteome</keyword>
<feature type="compositionally biased region" description="Basic and acidic residues" evidence="1">
    <location>
        <begin position="1"/>
        <end position="14"/>
    </location>
</feature>
<evidence type="ECO:0000256" key="2">
    <source>
        <dbReference type="SAM" id="Phobius"/>
    </source>
</evidence>
<evidence type="ECO:0000256" key="1">
    <source>
        <dbReference type="SAM" id="MobiDB-lite"/>
    </source>
</evidence>
<feature type="compositionally biased region" description="Basic and acidic residues" evidence="1">
    <location>
        <begin position="44"/>
        <end position="54"/>
    </location>
</feature>
<evidence type="ECO:0000313" key="3">
    <source>
        <dbReference type="EMBL" id="ONK78752.1"/>
    </source>
</evidence>
<keyword evidence="2" id="KW-0472">Membrane</keyword>
<proteinExistence type="predicted"/>
<evidence type="ECO:0000313" key="4">
    <source>
        <dbReference type="Proteomes" id="UP000243459"/>
    </source>
</evidence>
<dbReference type="Proteomes" id="UP000243459">
    <property type="component" value="Chromosome 2"/>
</dbReference>
<protein>
    <submittedName>
        <fullName evidence="3">Uncharacterized protein</fullName>
    </submittedName>
</protein>
<name>A0A5P1FKU1_ASPOF</name>
<accession>A0A5P1FKU1</accession>
<dbReference type="AlphaFoldDB" id="A0A5P1FKU1"/>
<gene>
    <name evidence="3" type="ORF">A4U43_C02F22050</name>
</gene>
<feature type="transmembrane region" description="Helical" evidence="2">
    <location>
        <begin position="110"/>
        <end position="130"/>
    </location>
</feature>
<organism evidence="3 4">
    <name type="scientific">Asparagus officinalis</name>
    <name type="common">Garden asparagus</name>
    <dbReference type="NCBI Taxonomy" id="4686"/>
    <lineage>
        <taxon>Eukaryota</taxon>
        <taxon>Viridiplantae</taxon>
        <taxon>Streptophyta</taxon>
        <taxon>Embryophyta</taxon>
        <taxon>Tracheophyta</taxon>
        <taxon>Spermatophyta</taxon>
        <taxon>Magnoliopsida</taxon>
        <taxon>Liliopsida</taxon>
        <taxon>Asparagales</taxon>
        <taxon>Asparagaceae</taxon>
        <taxon>Asparagoideae</taxon>
        <taxon>Asparagus</taxon>
    </lineage>
</organism>
<feature type="region of interest" description="Disordered" evidence="1">
    <location>
        <begin position="1"/>
        <end position="70"/>
    </location>
</feature>